<dbReference type="EMBL" id="CM015726">
    <property type="protein sequence ID" value="KAF3700462.1"/>
    <property type="molecule type" value="Genomic_DNA"/>
</dbReference>
<keyword evidence="2" id="KW-1185">Reference proteome</keyword>
<dbReference type="AlphaFoldDB" id="A0A6G1QD34"/>
<organism evidence="1 2">
    <name type="scientific">Channa argus</name>
    <name type="common">Northern snakehead</name>
    <name type="synonym">Ophicephalus argus</name>
    <dbReference type="NCBI Taxonomy" id="215402"/>
    <lineage>
        <taxon>Eukaryota</taxon>
        <taxon>Metazoa</taxon>
        <taxon>Chordata</taxon>
        <taxon>Craniata</taxon>
        <taxon>Vertebrata</taxon>
        <taxon>Euteleostomi</taxon>
        <taxon>Actinopterygii</taxon>
        <taxon>Neopterygii</taxon>
        <taxon>Teleostei</taxon>
        <taxon>Neoteleostei</taxon>
        <taxon>Acanthomorphata</taxon>
        <taxon>Anabantaria</taxon>
        <taxon>Anabantiformes</taxon>
        <taxon>Channoidei</taxon>
        <taxon>Channidae</taxon>
        <taxon>Channa</taxon>
    </lineage>
</organism>
<sequence>MHPRNSNLDINRLRITNCSVKEGGENLDRNHALLSVLADALWVEGAIRNADFTAVVTSKNQQPEGETCPLARRGPDLKALSEFPAGAIWRTKLRLVPSDAPGRDITLISAWLFPARVLSGVTAAVSRRVSEVRTVCQRPLLSGRIIFRMGRI</sequence>
<evidence type="ECO:0000313" key="1">
    <source>
        <dbReference type="EMBL" id="KAF3700462.1"/>
    </source>
</evidence>
<name>A0A6G1QD34_CHAAH</name>
<dbReference type="Proteomes" id="UP000503349">
    <property type="component" value="Chromosome 15"/>
</dbReference>
<reference evidence="1 2" key="1">
    <citation type="submission" date="2019-02" db="EMBL/GenBank/DDBJ databases">
        <title>Opniocepnalus argus genome.</title>
        <authorList>
            <person name="Zhou C."/>
            <person name="Xiao S."/>
        </authorList>
    </citation>
    <scope>NUCLEOTIDE SEQUENCE [LARGE SCALE GENOMIC DNA]</scope>
    <source>
        <strain evidence="1">OARG1902GOOAL</strain>
        <tissue evidence="1">Muscle</tissue>
    </source>
</reference>
<gene>
    <name evidence="1" type="ORF">EXN66_Car016149</name>
</gene>
<reference evidence="2" key="2">
    <citation type="submission" date="2019-02" db="EMBL/GenBank/DDBJ databases">
        <title>Opniocepnalus argus Var Kimnra genome.</title>
        <authorList>
            <person name="Zhou C."/>
            <person name="Xiao S."/>
        </authorList>
    </citation>
    <scope>NUCLEOTIDE SEQUENCE [LARGE SCALE GENOMIC DNA]</scope>
</reference>
<proteinExistence type="predicted"/>
<evidence type="ECO:0000313" key="2">
    <source>
        <dbReference type="Proteomes" id="UP000503349"/>
    </source>
</evidence>
<protein>
    <submittedName>
        <fullName evidence="1">Uncharacterized protein</fullName>
    </submittedName>
</protein>
<accession>A0A6G1QD34</accession>